<comment type="caution">
    <text evidence="6">The sequence shown here is derived from an EMBL/GenBank/DDBJ whole genome shotgun (WGS) entry which is preliminary data.</text>
</comment>
<evidence type="ECO:0000256" key="2">
    <source>
        <dbReference type="ARBA" id="ARBA00022741"/>
    </source>
</evidence>
<accession>A0ABW4EFB4</accession>
<dbReference type="Pfam" id="PF13535">
    <property type="entry name" value="ATP-grasp_4"/>
    <property type="match status" value="1"/>
</dbReference>
<dbReference type="InterPro" id="IPR052032">
    <property type="entry name" value="ATP-dep_AA_Ligase"/>
</dbReference>
<evidence type="ECO:0000256" key="1">
    <source>
        <dbReference type="ARBA" id="ARBA00022598"/>
    </source>
</evidence>
<keyword evidence="3 4" id="KW-0067">ATP-binding</keyword>
<dbReference type="InterPro" id="IPR011761">
    <property type="entry name" value="ATP-grasp"/>
</dbReference>
<reference evidence="7" key="1">
    <citation type="journal article" date="2019" name="Int. J. Syst. Evol. Microbiol.">
        <title>The Global Catalogue of Microorganisms (GCM) 10K type strain sequencing project: providing services to taxonomists for standard genome sequencing and annotation.</title>
        <authorList>
            <consortium name="The Broad Institute Genomics Platform"/>
            <consortium name="The Broad Institute Genome Sequencing Center for Infectious Disease"/>
            <person name="Wu L."/>
            <person name="Ma J."/>
        </authorList>
    </citation>
    <scope>NUCLEOTIDE SEQUENCE [LARGE SCALE GENOMIC DNA]</scope>
    <source>
        <strain evidence="7">CGMCC 1.12477</strain>
    </source>
</reference>
<keyword evidence="2 4" id="KW-0547">Nucleotide-binding</keyword>
<dbReference type="SUPFAM" id="SSF56059">
    <property type="entry name" value="Glutathione synthetase ATP-binding domain-like"/>
    <property type="match status" value="1"/>
</dbReference>
<keyword evidence="7" id="KW-1185">Reference proteome</keyword>
<organism evidence="6 7">
    <name type="scientific">Lacimonas salitolerans</name>
    <dbReference type="NCBI Taxonomy" id="1323750"/>
    <lineage>
        <taxon>Bacteria</taxon>
        <taxon>Pseudomonadati</taxon>
        <taxon>Pseudomonadota</taxon>
        <taxon>Alphaproteobacteria</taxon>
        <taxon>Rhodobacterales</taxon>
        <taxon>Paracoccaceae</taxon>
        <taxon>Lacimonas</taxon>
    </lineage>
</organism>
<dbReference type="Proteomes" id="UP001597186">
    <property type="component" value="Unassembled WGS sequence"/>
</dbReference>
<dbReference type="PANTHER" id="PTHR43585:SF2">
    <property type="entry name" value="ATP-GRASP ENZYME FSQD"/>
    <property type="match status" value="1"/>
</dbReference>
<dbReference type="InterPro" id="IPR005479">
    <property type="entry name" value="CPAse_ATP-bd"/>
</dbReference>
<sequence>MTKNVFVVGLNDLNAERLKRLRGVEDVVFHPLLTPAQVYETQEFDIPAMLAEAEATLDAFDGSIDAIVGYIDFPVSTMLPLLCAKYGTRNASLESLLKCEHKFWSRSVMAEVIPDHTPNFTAFDPFDDDALSRIGEAGLRFPFFVKPIKSSGSRLGFRIDSPEDFDYATEKLRAEIGSISEPFNAVLDQADLPQDIRKVEGHYCMAERVIGGRQCTVEGYVHDGEVTLYGTVDSIRYPQVLSFFYYLYPSMLPRRVQDEMWEISRTIMTHIGYDNAGFNIEYFWDEVENRIWLLEINTRIAQSHCDLFEMVDGVSHQQVTVDLGLGRKPDMPHREGSQKVAAEFFYRVFFEDATVGRAPSRAEVEVAAEQVEGTRIVSNVTRGMKLSDLPEQDAYSYAVASVWMGARTPSKLLWNYEQVMKRLNYEFTDILD</sequence>
<keyword evidence="1" id="KW-0436">Ligase</keyword>
<dbReference type="PANTHER" id="PTHR43585">
    <property type="entry name" value="FUMIPYRROLE BIOSYNTHESIS PROTEIN C"/>
    <property type="match status" value="1"/>
</dbReference>
<name>A0ABW4EFB4_9RHOB</name>
<dbReference type="EMBL" id="JBHUDD010000046">
    <property type="protein sequence ID" value="MFD1509146.1"/>
    <property type="molecule type" value="Genomic_DNA"/>
</dbReference>
<proteinExistence type="predicted"/>
<dbReference type="PROSITE" id="PS00867">
    <property type="entry name" value="CPSASE_2"/>
    <property type="match status" value="1"/>
</dbReference>
<dbReference type="PROSITE" id="PS50975">
    <property type="entry name" value="ATP_GRASP"/>
    <property type="match status" value="1"/>
</dbReference>
<dbReference type="Gene3D" id="3.30.470.20">
    <property type="entry name" value="ATP-grasp fold, B domain"/>
    <property type="match status" value="1"/>
</dbReference>
<protein>
    <submittedName>
        <fullName evidence="6">Acetyl-CoA carboxylase biotin carboxylase subunit family protein</fullName>
    </submittedName>
</protein>
<gene>
    <name evidence="6" type="ORF">ACFTOW_07000</name>
</gene>
<evidence type="ECO:0000256" key="3">
    <source>
        <dbReference type="ARBA" id="ARBA00022840"/>
    </source>
</evidence>
<evidence type="ECO:0000313" key="7">
    <source>
        <dbReference type="Proteomes" id="UP001597186"/>
    </source>
</evidence>
<feature type="domain" description="ATP-grasp" evidence="5">
    <location>
        <begin position="106"/>
        <end position="325"/>
    </location>
</feature>
<dbReference type="RefSeq" id="WP_379914348.1">
    <property type="nucleotide sequence ID" value="NZ_JBHUDD010000046.1"/>
</dbReference>
<evidence type="ECO:0000259" key="5">
    <source>
        <dbReference type="PROSITE" id="PS50975"/>
    </source>
</evidence>
<evidence type="ECO:0000256" key="4">
    <source>
        <dbReference type="PROSITE-ProRule" id="PRU00409"/>
    </source>
</evidence>
<evidence type="ECO:0000313" key="6">
    <source>
        <dbReference type="EMBL" id="MFD1509146.1"/>
    </source>
</evidence>